<evidence type="ECO:0000256" key="1">
    <source>
        <dbReference type="SAM" id="SignalP"/>
    </source>
</evidence>
<dbReference type="Pfam" id="PF00395">
    <property type="entry name" value="SLH"/>
    <property type="match status" value="1"/>
</dbReference>
<evidence type="ECO:0000259" key="2">
    <source>
        <dbReference type="PROSITE" id="PS51272"/>
    </source>
</evidence>
<sequence length="87" mass="9579">MKKKVLVLTLALSTVGSAAVASNYFTDVPSDAWYHTAVNALKDWGITSGYPDGTFKPENNITRGEVASMIYREHQANVEDIKTFLGR</sequence>
<feature type="signal peptide" evidence="1">
    <location>
        <begin position="1"/>
        <end position="21"/>
    </location>
</feature>
<proteinExistence type="predicted"/>
<dbReference type="PANTHER" id="PTHR43308">
    <property type="entry name" value="OUTER MEMBRANE PROTEIN ALPHA-RELATED"/>
    <property type="match status" value="1"/>
</dbReference>
<protein>
    <submittedName>
        <fullName evidence="3">S-layer homology domain-containing protein</fullName>
    </submittedName>
</protein>
<dbReference type="Proteomes" id="UP001596002">
    <property type="component" value="Unassembled WGS sequence"/>
</dbReference>
<dbReference type="InterPro" id="IPR051465">
    <property type="entry name" value="Cell_Envelope_Struct_Comp"/>
</dbReference>
<gene>
    <name evidence="3" type="ORF">ACFO8Q_17705</name>
</gene>
<organism evidence="3 4">
    <name type="scientific">Effusibacillus consociatus</name>
    <dbReference type="NCBI Taxonomy" id="1117041"/>
    <lineage>
        <taxon>Bacteria</taxon>
        <taxon>Bacillati</taxon>
        <taxon>Bacillota</taxon>
        <taxon>Bacilli</taxon>
        <taxon>Bacillales</taxon>
        <taxon>Alicyclobacillaceae</taxon>
        <taxon>Effusibacillus</taxon>
    </lineage>
</organism>
<keyword evidence="1" id="KW-0732">Signal</keyword>
<name>A0ABV9Q541_9BACL</name>
<dbReference type="InterPro" id="IPR001119">
    <property type="entry name" value="SLH_dom"/>
</dbReference>
<dbReference type="EMBL" id="JBHSHC010000119">
    <property type="protein sequence ID" value="MFC4769170.1"/>
    <property type="molecule type" value="Genomic_DNA"/>
</dbReference>
<reference evidence="4" key="1">
    <citation type="journal article" date="2019" name="Int. J. Syst. Evol. Microbiol.">
        <title>The Global Catalogue of Microorganisms (GCM) 10K type strain sequencing project: providing services to taxonomists for standard genome sequencing and annotation.</title>
        <authorList>
            <consortium name="The Broad Institute Genomics Platform"/>
            <consortium name="The Broad Institute Genome Sequencing Center for Infectious Disease"/>
            <person name="Wu L."/>
            <person name="Ma J."/>
        </authorList>
    </citation>
    <scope>NUCLEOTIDE SEQUENCE [LARGE SCALE GENOMIC DNA]</scope>
    <source>
        <strain evidence="4">WYCCWR 12678</strain>
    </source>
</reference>
<evidence type="ECO:0000313" key="3">
    <source>
        <dbReference type="EMBL" id="MFC4769170.1"/>
    </source>
</evidence>
<feature type="chain" id="PRO_5047342792" evidence="1">
    <location>
        <begin position="22"/>
        <end position="87"/>
    </location>
</feature>
<evidence type="ECO:0000313" key="4">
    <source>
        <dbReference type="Proteomes" id="UP001596002"/>
    </source>
</evidence>
<feature type="domain" description="SLH" evidence="2">
    <location>
        <begin position="21"/>
        <end position="84"/>
    </location>
</feature>
<accession>A0ABV9Q541</accession>
<dbReference type="PROSITE" id="PS51272">
    <property type="entry name" value="SLH"/>
    <property type="match status" value="1"/>
</dbReference>
<dbReference type="RefSeq" id="WP_380027382.1">
    <property type="nucleotide sequence ID" value="NZ_JBHSHC010000119.1"/>
</dbReference>
<comment type="caution">
    <text evidence="3">The sequence shown here is derived from an EMBL/GenBank/DDBJ whole genome shotgun (WGS) entry which is preliminary data.</text>
</comment>
<keyword evidence="4" id="KW-1185">Reference proteome</keyword>